<dbReference type="OrthoDB" id="9805817at2"/>
<dbReference type="AlphaFoldDB" id="A0A2R3Z3M4"/>
<accession>A0A2R3Z3M4</accession>
<sequence>MFSDKANKIFQEVIQKYHEKDSVDQEFKNPYDPENELLEHLLYRKCWIDTVQWHYEDIIRDQNIDSEAALELKRKIDASNQDRTDTVEYIDSYFLEKFKDVEPNEDATINSESPAWAIDRLSILALKIYHMDEEANRKDASQEHQMKCKAKLDVLLEQRVDLSTAINQLLDDIAAGRKYMKVYKQMKMYNDDELNPVLRNNK</sequence>
<evidence type="ECO:0008006" key="3">
    <source>
        <dbReference type="Google" id="ProtNLM"/>
    </source>
</evidence>
<gene>
    <name evidence="1" type="ORF">C7S20_06025</name>
</gene>
<dbReference type="Proteomes" id="UP000241507">
    <property type="component" value="Chromosome"/>
</dbReference>
<reference evidence="2" key="1">
    <citation type="submission" date="2018-03" db="EMBL/GenBank/DDBJ databases">
        <title>Gramella fulva sp. nov., isolated from a dry surface of tidal flat.</title>
        <authorList>
            <person name="Hwang S.H."/>
            <person name="Hwang W.M."/>
            <person name="Kang K."/>
            <person name="Ahn T.-Y."/>
        </authorList>
    </citation>
    <scope>NUCLEOTIDE SEQUENCE [LARGE SCALE GENOMIC DNA]</scope>
    <source>
        <strain evidence="2">SH35</strain>
    </source>
</reference>
<dbReference type="InterPro" id="IPR025350">
    <property type="entry name" value="DUF4254"/>
</dbReference>
<name>A0A2R3Z3M4_9FLAO</name>
<keyword evidence="2" id="KW-1185">Reference proteome</keyword>
<organism evidence="1 2">
    <name type="scientific">Christiangramia fulva</name>
    <dbReference type="NCBI Taxonomy" id="2126553"/>
    <lineage>
        <taxon>Bacteria</taxon>
        <taxon>Pseudomonadati</taxon>
        <taxon>Bacteroidota</taxon>
        <taxon>Flavobacteriia</taxon>
        <taxon>Flavobacteriales</taxon>
        <taxon>Flavobacteriaceae</taxon>
        <taxon>Christiangramia</taxon>
    </lineage>
</organism>
<evidence type="ECO:0000313" key="2">
    <source>
        <dbReference type="Proteomes" id="UP000241507"/>
    </source>
</evidence>
<protein>
    <recommendedName>
        <fullName evidence="3">DUF4254 domain-containing protein</fullName>
    </recommendedName>
</protein>
<dbReference type="RefSeq" id="WP_107011637.1">
    <property type="nucleotide sequence ID" value="NZ_CP028136.1"/>
</dbReference>
<dbReference type="KEGG" id="grs:C7S20_06025"/>
<dbReference type="EMBL" id="CP028136">
    <property type="protein sequence ID" value="AVR44859.1"/>
    <property type="molecule type" value="Genomic_DNA"/>
</dbReference>
<proteinExistence type="predicted"/>
<evidence type="ECO:0000313" key="1">
    <source>
        <dbReference type="EMBL" id="AVR44859.1"/>
    </source>
</evidence>
<dbReference type="Pfam" id="PF14063">
    <property type="entry name" value="DUF4254"/>
    <property type="match status" value="1"/>
</dbReference>